<dbReference type="OrthoDB" id="5130013at2759"/>
<keyword evidence="5" id="KW-1185">Reference proteome</keyword>
<evidence type="ECO:0000259" key="3">
    <source>
        <dbReference type="PROSITE" id="PS50048"/>
    </source>
</evidence>
<dbReference type="EMBL" id="QGMK01002427">
    <property type="protein sequence ID" value="TVY58741.1"/>
    <property type="molecule type" value="Genomic_DNA"/>
</dbReference>
<dbReference type="PANTHER" id="PTHR37534:SF49">
    <property type="entry name" value="LYSINE BIOSYNTHESIS REGULATORY PROTEIN LYS14"/>
    <property type="match status" value="1"/>
</dbReference>
<dbReference type="GO" id="GO:0000981">
    <property type="term" value="F:DNA-binding transcription factor activity, RNA polymerase II-specific"/>
    <property type="evidence" value="ECO:0007669"/>
    <property type="project" value="InterPro"/>
</dbReference>
<evidence type="ECO:0000313" key="5">
    <source>
        <dbReference type="Proteomes" id="UP000469558"/>
    </source>
</evidence>
<organism evidence="4 5">
    <name type="scientific">Lachnellula suecica</name>
    <dbReference type="NCBI Taxonomy" id="602035"/>
    <lineage>
        <taxon>Eukaryota</taxon>
        <taxon>Fungi</taxon>
        <taxon>Dikarya</taxon>
        <taxon>Ascomycota</taxon>
        <taxon>Pezizomycotina</taxon>
        <taxon>Leotiomycetes</taxon>
        <taxon>Helotiales</taxon>
        <taxon>Lachnaceae</taxon>
        <taxon>Lachnellula</taxon>
    </lineage>
</organism>
<dbReference type="Pfam" id="PF11951">
    <property type="entry name" value="Fungal_trans_2"/>
    <property type="match status" value="1"/>
</dbReference>
<reference evidence="4 5" key="1">
    <citation type="submission" date="2018-05" db="EMBL/GenBank/DDBJ databases">
        <title>Genome sequencing and assembly of the regulated plant pathogen Lachnellula willkommii and related sister species for the development of diagnostic species identification markers.</title>
        <authorList>
            <person name="Giroux E."/>
            <person name="Bilodeau G."/>
        </authorList>
    </citation>
    <scope>NUCLEOTIDE SEQUENCE [LARGE SCALE GENOMIC DNA]</scope>
    <source>
        <strain evidence="4 5">CBS 268.59</strain>
    </source>
</reference>
<gene>
    <name evidence="4" type="primary">SPCC965.10</name>
    <name evidence="4" type="ORF">LSUE1_G008411</name>
</gene>
<dbReference type="PANTHER" id="PTHR37534">
    <property type="entry name" value="TRANSCRIPTIONAL ACTIVATOR PROTEIN UGA3"/>
    <property type="match status" value="1"/>
</dbReference>
<dbReference type="CDD" id="cd00067">
    <property type="entry name" value="GAL4"/>
    <property type="match status" value="1"/>
</dbReference>
<name>A0A8T9BXG2_9HELO</name>
<dbReference type="GO" id="GO:0008270">
    <property type="term" value="F:zinc ion binding"/>
    <property type="evidence" value="ECO:0007669"/>
    <property type="project" value="InterPro"/>
</dbReference>
<evidence type="ECO:0000313" key="4">
    <source>
        <dbReference type="EMBL" id="TVY58741.1"/>
    </source>
</evidence>
<proteinExistence type="predicted"/>
<dbReference type="PROSITE" id="PS50048">
    <property type="entry name" value="ZN2_CY6_FUNGAL_2"/>
    <property type="match status" value="1"/>
</dbReference>
<sequence>MTLSSASATDKKTGQSVRHSRNGCIVCKDRRRRCTEERPSCARCTADNRACKYILRLTWEDESRERGIKHGRGGQFEKQVVNPVPSTDLINQRGWNVPQHETRQFLNTYTTAIVGNSLRQVVHFGPLRVKARSVGPPYGIGDNCLGFTDGLLFQYYESQICYNLTLVNDSSNGFRYIVLPAAHSYKSVRHSVLAAGALHLSLDRPSNSLDNYVVALRHKQKALGYLRNEIASLNGKPSSHILISMVMLCLFDITDNCQVSWSMHLKAASDMLQIMDTASKDPLIASFVSKFFATRDAMSRSACGAASKFRHMSAVDSQEIDKSWGCSFELMNIISSITDLSRRKSDFKTSEQKDHSSKILELESRLESIIQTMPPLGSLVARNEAQLLSQTAALIQNATNIYFCTALHSAGPRTHLIQSLIGSQIDLIGNLQSLRSTHLWSIFVTSLYAHVDEDRLFFIDQFDRLENTRPAIGPAVTARAIVEIVWKRRDLDADSNDKNASLSDWERYVRPLSEGLSLA</sequence>
<dbReference type="GO" id="GO:0045944">
    <property type="term" value="P:positive regulation of transcription by RNA polymerase II"/>
    <property type="evidence" value="ECO:0007669"/>
    <property type="project" value="TreeGrafter"/>
</dbReference>
<feature type="domain" description="Zn(2)-C6 fungal-type" evidence="3">
    <location>
        <begin position="23"/>
        <end position="53"/>
    </location>
</feature>
<dbReference type="PRINTS" id="PR00755">
    <property type="entry name" value="AFLATOXINBRP"/>
</dbReference>
<comment type="subcellular location">
    <subcellularLocation>
        <location evidence="1">Nucleus</location>
    </subcellularLocation>
</comment>
<accession>A0A8T9BXG2</accession>
<dbReference type="InterPro" id="IPR001138">
    <property type="entry name" value="Zn2Cys6_DnaBD"/>
</dbReference>
<dbReference type="Pfam" id="PF00172">
    <property type="entry name" value="Zn_clus"/>
    <property type="match status" value="1"/>
</dbReference>
<dbReference type="PROSITE" id="PS00463">
    <property type="entry name" value="ZN2_CY6_FUNGAL_1"/>
    <property type="match status" value="1"/>
</dbReference>
<dbReference type="SUPFAM" id="SSF57701">
    <property type="entry name" value="Zn2/Cys6 DNA-binding domain"/>
    <property type="match status" value="1"/>
</dbReference>
<dbReference type="Proteomes" id="UP000469558">
    <property type="component" value="Unassembled WGS sequence"/>
</dbReference>
<dbReference type="GO" id="GO:0000976">
    <property type="term" value="F:transcription cis-regulatory region binding"/>
    <property type="evidence" value="ECO:0007669"/>
    <property type="project" value="TreeGrafter"/>
</dbReference>
<protein>
    <submittedName>
        <fullName evidence="4">Putative transcriptional regulatory protein</fullName>
    </submittedName>
</protein>
<dbReference type="InterPro" id="IPR036864">
    <property type="entry name" value="Zn2-C6_fun-type_DNA-bd_sf"/>
</dbReference>
<keyword evidence="2" id="KW-0539">Nucleus</keyword>
<dbReference type="SMART" id="SM00066">
    <property type="entry name" value="GAL4"/>
    <property type="match status" value="1"/>
</dbReference>
<dbReference type="GO" id="GO:0005634">
    <property type="term" value="C:nucleus"/>
    <property type="evidence" value="ECO:0007669"/>
    <property type="project" value="UniProtKB-SubCell"/>
</dbReference>
<dbReference type="InterPro" id="IPR021858">
    <property type="entry name" value="Fun_TF"/>
</dbReference>
<dbReference type="Gene3D" id="4.10.240.10">
    <property type="entry name" value="Zn(2)-C6 fungal-type DNA-binding domain"/>
    <property type="match status" value="1"/>
</dbReference>
<comment type="caution">
    <text evidence="4">The sequence shown here is derived from an EMBL/GenBank/DDBJ whole genome shotgun (WGS) entry which is preliminary data.</text>
</comment>
<dbReference type="AlphaFoldDB" id="A0A8T9BXG2"/>
<evidence type="ECO:0000256" key="2">
    <source>
        <dbReference type="ARBA" id="ARBA00023242"/>
    </source>
</evidence>
<evidence type="ECO:0000256" key="1">
    <source>
        <dbReference type="ARBA" id="ARBA00004123"/>
    </source>
</evidence>